<gene>
    <name evidence="2" type="ORF">FAM18157_00534</name>
    <name evidence="3" type="ORF">FAM6012_00544</name>
</gene>
<evidence type="ECO:0000256" key="1">
    <source>
        <dbReference type="SAM" id="Phobius"/>
    </source>
</evidence>
<dbReference type="AlphaFoldDB" id="A0A422M7C1"/>
<keyword evidence="1" id="KW-0472">Membrane</keyword>
<proteinExistence type="predicted"/>
<feature type="transmembrane region" description="Helical" evidence="1">
    <location>
        <begin position="85"/>
        <end position="105"/>
    </location>
</feature>
<feature type="transmembrane region" description="Helical" evidence="1">
    <location>
        <begin position="54"/>
        <end position="73"/>
    </location>
</feature>
<name>A0A422M7C1_LACPA</name>
<dbReference type="Proteomes" id="UP000284123">
    <property type="component" value="Unassembled WGS sequence"/>
</dbReference>
<evidence type="ECO:0000313" key="2">
    <source>
        <dbReference type="EMBL" id="RND83699.1"/>
    </source>
</evidence>
<reference evidence="4 5" key="1">
    <citation type="journal article" date="2018" name="Front. Microbiol.">
        <title>Conversion of Methionine to Cysteine in Lactobacillus paracasei Depends on the Highly Mobile cysK-ctl-cysE Gene Cluster.</title>
        <authorList>
            <person name="Wuthrich D."/>
            <person name="Irmler S."/>
            <person name="Berthoud H."/>
            <person name="Guggenbuhl B."/>
            <person name="Eugster E."/>
            <person name="Bruggmann R."/>
        </authorList>
    </citation>
    <scope>NUCLEOTIDE SEQUENCE [LARGE SCALE GENOMIC DNA]</scope>
    <source>
        <strain evidence="2 5">FAM18157</strain>
        <strain evidence="3 4">FAM6012</strain>
    </source>
</reference>
<keyword evidence="1" id="KW-1133">Transmembrane helix</keyword>
<accession>A0A422M7C1</accession>
<dbReference type="EMBL" id="LKGI01000039">
    <property type="protein sequence ID" value="RNE32606.1"/>
    <property type="molecule type" value="Genomic_DNA"/>
</dbReference>
<comment type="caution">
    <text evidence="2">The sequence shown here is derived from an EMBL/GenBank/DDBJ whole genome shotgun (WGS) entry which is preliminary data.</text>
</comment>
<evidence type="ECO:0000313" key="4">
    <source>
        <dbReference type="Proteomes" id="UP000284123"/>
    </source>
</evidence>
<sequence>MKIKCTSFSTIKLGEETIRLSHTGVFKISLLNCYGYVWRGLRFGKRELKSARDLLFTMVFLIACYVLIILWGLSIKKYTNLLDGVWEMKSVLLTTVGIGLFSLNLRDIQTWRSQLKSQYYLRLLFEGEASESWRKLRILMFQKDAAIKMSEIRNYQQVTDESAVNSRINQTELRHILYDYSKFLKKYLNQLGSTQLAGGQGMSESYFNSSISSIRRVLASDGQFDTAELLKLFNNLLFDFHSIINILSCPWRWDKKLDNRKLAVIKSTMKSQKLCPRTVAILNAKNK</sequence>
<protein>
    <submittedName>
        <fullName evidence="2">Uncharacterized protein</fullName>
    </submittedName>
</protein>
<dbReference type="RefSeq" id="WP_114657919.1">
    <property type="nucleotide sequence ID" value="NZ_JAUCAB010000003.1"/>
</dbReference>
<dbReference type="EMBL" id="LKFS01000026">
    <property type="protein sequence ID" value="RND83699.1"/>
    <property type="molecule type" value="Genomic_DNA"/>
</dbReference>
<dbReference type="Proteomes" id="UP000284716">
    <property type="component" value="Unassembled WGS sequence"/>
</dbReference>
<evidence type="ECO:0000313" key="5">
    <source>
        <dbReference type="Proteomes" id="UP000284716"/>
    </source>
</evidence>
<keyword evidence="1" id="KW-0812">Transmembrane</keyword>
<organism evidence="2 5">
    <name type="scientific">Lacticaseibacillus paracasei</name>
    <name type="common">Lactobacillus paracasei</name>
    <dbReference type="NCBI Taxonomy" id="1597"/>
    <lineage>
        <taxon>Bacteria</taxon>
        <taxon>Bacillati</taxon>
        <taxon>Bacillota</taxon>
        <taxon>Bacilli</taxon>
        <taxon>Lactobacillales</taxon>
        <taxon>Lactobacillaceae</taxon>
        <taxon>Lacticaseibacillus</taxon>
    </lineage>
</organism>
<evidence type="ECO:0000313" key="3">
    <source>
        <dbReference type="EMBL" id="RNE32606.1"/>
    </source>
</evidence>